<feature type="domain" description="SAM-dependent MTase RsmB/NOP-type" evidence="6">
    <location>
        <begin position="152"/>
        <end position="442"/>
    </location>
</feature>
<evidence type="ECO:0000256" key="5">
    <source>
        <dbReference type="PROSITE-ProRule" id="PRU01023"/>
    </source>
</evidence>
<dbReference type="EMBL" id="OZ019906">
    <property type="protein sequence ID" value="CAK9204796.1"/>
    <property type="molecule type" value="Genomic_DNA"/>
</dbReference>
<feature type="binding site" evidence="5">
    <location>
        <begin position="242"/>
        <end position="248"/>
    </location>
    <ligand>
        <name>S-adenosyl-L-methionine</name>
        <dbReference type="ChEBI" id="CHEBI:59789"/>
    </ligand>
</feature>
<evidence type="ECO:0000256" key="1">
    <source>
        <dbReference type="ARBA" id="ARBA00022603"/>
    </source>
</evidence>
<comment type="similarity">
    <text evidence="5">Belongs to the class I-like SAM-binding methyltransferase superfamily. RsmB/NOP family.</text>
</comment>
<dbReference type="Pfam" id="PF21148">
    <property type="entry name" value="NSUN5_fdxn-like"/>
    <property type="match status" value="1"/>
</dbReference>
<dbReference type="Gene3D" id="3.40.50.150">
    <property type="entry name" value="Vaccinia Virus protein VP39"/>
    <property type="match status" value="1"/>
</dbReference>
<proteinExistence type="inferred from homology"/>
<evidence type="ECO:0000256" key="2">
    <source>
        <dbReference type="ARBA" id="ARBA00022679"/>
    </source>
</evidence>
<dbReference type="Proteomes" id="UP001497512">
    <property type="component" value="Chromosome 14"/>
</dbReference>
<feature type="binding site" evidence="5">
    <location>
        <position position="313"/>
    </location>
    <ligand>
        <name>S-adenosyl-L-methionine</name>
        <dbReference type="ChEBI" id="CHEBI:59789"/>
    </ligand>
</feature>
<dbReference type="PANTHER" id="PTHR22807">
    <property type="entry name" value="NOP2 YEAST -RELATED NOL1/NOP2/FMU SUN DOMAIN-CONTAINING"/>
    <property type="match status" value="1"/>
</dbReference>
<evidence type="ECO:0000259" key="6">
    <source>
        <dbReference type="PROSITE" id="PS51686"/>
    </source>
</evidence>
<dbReference type="InterPro" id="IPR029063">
    <property type="entry name" value="SAM-dependent_MTases_sf"/>
</dbReference>
<keyword evidence="8" id="KW-1185">Reference proteome</keyword>
<feature type="binding site" evidence="5">
    <location>
        <position position="266"/>
    </location>
    <ligand>
        <name>S-adenosyl-L-methionine</name>
        <dbReference type="ChEBI" id="CHEBI:59789"/>
    </ligand>
</feature>
<evidence type="ECO:0000256" key="3">
    <source>
        <dbReference type="ARBA" id="ARBA00022691"/>
    </source>
</evidence>
<dbReference type="SUPFAM" id="SSF53335">
    <property type="entry name" value="S-adenosyl-L-methionine-dependent methyltransferases"/>
    <property type="match status" value="1"/>
</dbReference>
<keyword evidence="1 5" id="KW-0489">Methyltransferase</keyword>
<evidence type="ECO:0000256" key="4">
    <source>
        <dbReference type="ARBA" id="ARBA00022884"/>
    </source>
</evidence>
<dbReference type="Gene3D" id="3.30.70.1170">
    <property type="entry name" value="Sun protein, domain 3"/>
    <property type="match status" value="1"/>
</dbReference>
<keyword evidence="2 5" id="KW-0808">Transferase</keyword>
<dbReference type="Pfam" id="PF21153">
    <property type="entry name" value="NSUN5_N"/>
    <property type="match status" value="1"/>
</dbReference>
<keyword evidence="3 5" id="KW-0949">S-adenosyl-L-methionine</keyword>
<sequence>MAENGGGAKVEKGGGGMRQQLLHKVRRQAAKAVRTVLHGDEHRKASGSIRSLVYAPSVVAKKATLALTCHTLKYLPVLKEILCSTDLLSGKKKIPEELVYVLVCDLLFGQEVVGSGDAEKVVLSRKSALRSALARLLVKKNVASADELLPSEVSNPVPAMPRYVRVNTLKISFVEALRSLQEVSHEVEQDNLIPDLLVLPAGTDLHKHPLVLQGSLLLQGKASCMPAQALAPVPGWEVLDACAAPGNKTVQLAALMKGQGRVIACEVNENRVKRLRETVCLAGASNVEVWHQDFLRIDPTLPEFAKVKGILLDPSCSGSGTSVQRLDHLLPSAAEGRSEDELEKQRVEQLARFQQTALLHALSFPAVERVVYSTCSIHQRENEDVVRFVLPQAIAQGFQLASPFPSWPHRGLPVFDGAHHLLRTDPSRDNMDGFFVALFVQNAMGVDELCTGVIHTSDKNHTECPIVEMFPSVPKAQSSILRRRKLKRKRKKEQLVLQSSAYGANTPTTCS</sequence>
<evidence type="ECO:0000313" key="8">
    <source>
        <dbReference type="Proteomes" id="UP001497512"/>
    </source>
</evidence>
<dbReference type="Pfam" id="PF01189">
    <property type="entry name" value="Methyltr_RsmB-F"/>
    <property type="match status" value="1"/>
</dbReference>
<feature type="active site" description="Nucleophile" evidence="5">
    <location>
        <position position="375"/>
    </location>
</feature>
<accession>A0ABP0TTS9</accession>
<organism evidence="7 8">
    <name type="scientific">Sphagnum troendelagicum</name>
    <dbReference type="NCBI Taxonomy" id="128251"/>
    <lineage>
        <taxon>Eukaryota</taxon>
        <taxon>Viridiplantae</taxon>
        <taxon>Streptophyta</taxon>
        <taxon>Embryophyta</taxon>
        <taxon>Bryophyta</taxon>
        <taxon>Sphagnophytina</taxon>
        <taxon>Sphagnopsida</taxon>
        <taxon>Sphagnales</taxon>
        <taxon>Sphagnaceae</taxon>
        <taxon>Sphagnum</taxon>
    </lineage>
</organism>
<dbReference type="InterPro" id="IPR048889">
    <property type="entry name" value="NSUN5_RCM1_N"/>
</dbReference>
<gene>
    <name evidence="7" type="ORF">CSSPTR1EN2_LOCUS7565</name>
</gene>
<reference evidence="7" key="1">
    <citation type="submission" date="2024-02" db="EMBL/GenBank/DDBJ databases">
        <authorList>
            <consortium name="ELIXIR-Norway"/>
            <consortium name="Elixir Norway"/>
        </authorList>
    </citation>
    <scope>NUCLEOTIDE SEQUENCE</scope>
</reference>
<dbReference type="PROSITE" id="PS51686">
    <property type="entry name" value="SAM_MT_RSMB_NOP"/>
    <property type="match status" value="1"/>
</dbReference>
<keyword evidence="4 5" id="KW-0694">RNA-binding</keyword>
<dbReference type="InterPro" id="IPR049560">
    <property type="entry name" value="MeTrfase_RsmB-F_NOP2_cat"/>
</dbReference>
<dbReference type="InterPro" id="IPR001678">
    <property type="entry name" value="MeTrfase_RsmB-F_NOP2_dom"/>
</dbReference>
<dbReference type="InterPro" id="IPR023267">
    <property type="entry name" value="RCMT"/>
</dbReference>
<dbReference type="PANTHER" id="PTHR22807:SF4">
    <property type="entry name" value="28S RRNA (CYTOSINE-C(5))-METHYLTRANSFERASE"/>
    <property type="match status" value="1"/>
</dbReference>
<feature type="binding site" evidence="5">
    <location>
        <position position="293"/>
    </location>
    <ligand>
        <name>S-adenosyl-L-methionine</name>
        <dbReference type="ChEBI" id="CHEBI:59789"/>
    </ligand>
</feature>
<name>A0ABP0TTS9_9BRYO</name>
<dbReference type="CDD" id="cd02440">
    <property type="entry name" value="AdoMet_MTases"/>
    <property type="match status" value="1"/>
</dbReference>
<dbReference type="InterPro" id="IPR049561">
    <property type="entry name" value="NSUN5_7_fdxn-like"/>
</dbReference>
<evidence type="ECO:0000313" key="7">
    <source>
        <dbReference type="EMBL" id="CAK9204796.1"/>
    </source>
</evidence>
<protein>
    <recommendedName>
        <fullName evidence="6">SAM-dependent MTase RsmB/NOP-type domain-containing protein</fullName>
    </recommendedName>
</protein>
<dbReference type="PRINTS" id="PR02008">
    <property type="entry name" value="RCMTFAMILY"/>
</dbReference>